<dbReference type="eggNOG" id="ENOG5032Z57">
    <property type="taxonomic scope" value="Bacteria"/>
</dbReference>
<dbReference type="KEGG" id="tbe:Trebr_2535"/>
<reference evidence="3" key="1">
    <citation type="submission" date="2011-04" db="EMBL/GenBank/DDBJ databases">
        <title>The complete genome of Treponema brennaborense DSM 12168.</title>
        <authorList>
            <person name="Lucas S."/>
            <person name="Han J."/>
            <person name="Lapidus A."/>
            <person name="Bruce D."/>
            <person name="Goodwin L."/>
            <person name="Pitluck S."/>
            <person name="Peters L."/>
            <person name="Kyrpides N."/>
            <person name="Mavromatis K."/>
            <person name="Ivanova N."/>
            <person name="Mikhailova N."/>
            <person name="Pagani I."/>
            <person name="Teshima H."/>
            <person name="Detter J.C."/>
            <person name="Tapia R."/>
            <person name="Han C."/>
            <person name="Land M."/>
            <person name="Hauser L."/>
            <person name="Markowitz V."/>
            <person name="Cheng J.-F."/>
            <person name="Hugenholtz P."/>
            <person name="Woyke T."/>
            <person name="Wu D."/>
            <person name="Gronow S."/>
            <person name="Wellnitz S."/>
            <person name="Brambilla E."/>
            <person name="Klenk H.-P."/>
            <person name="Eisen J.A."/>
        </authorList>
    </citation>
    <scope>NUCLEOTIDE SEQUENCE [LARGE SCALE GENOMIC DNA]</scope>
    <source>
        <strain evidence="3">DSM 12168 / CIP 105900 / DD5/3</strain>
    </source>
</reference>
<dbReference type="OrthoDB" id="8595425at2"/>
<dbReference type="Pfam" id="PF13788">
    <property type="entry name" value="DUF4180"/>
    <property type="match status" value="1"/>
</dbReference>
<protein>
    <submittedName>
        <fullName evidence="2">Hypothetical cytosolic protein</fullName>
    </submittedName>
</protein>
<dbReference type="AlphaFoldDB" id="F4LNW4"/>
<organism evidence="2 3">
    <name type="scientific">Treponema brennaborense (strain DSM 12168 / CIP 105900 / DD5/3)</name>
    <dbReference type="NCBI Taxonomy" id="906968"/>
    <lineage>
        <taxon>Bacteria</taxon>
        <taxon>Pseudomonadati</taxon>
        <taxon>Spirochaetota</taxon>
        <taxon>Spirochaetia</taxon>
        <taxon>Spirochaetales</taxon>
        <taxon>Treponemataceae</taxon>
        <taxon>Treponema</taxon>
    </lineage>
</organism>
<proteinExistence type="predicted"/>
<evidence type="ECO:0000259" key="1">
    <source>
        <dbReference type="Pfam" id="PF13788"/>
    </source>
</evidence>
<gene>
    <name evidence="2" type="ordered locus">Trebr_2535</name>
</gene>
<dbReference type="HOGENOM" id="CLU_151995_1_0_12"/>
<feature type="domain" description="DUF4180" evidence="1">
    <location>
        <begin position="9"/>
        <end position="118"/>
    </location>
</feature>
<dbReference type="InterPro" id="IPR025438">
    <property type="entry name" value="DUF4180"/>
</dbReference>
<sequence>MDIKKITRNGAECAVIDSNETVITDAQSALDVLVSAEYGAGTKNIAIDKKLVAEDFFILSTGIAGEILQKYINYGARIAVYGDFSHYTSKPLKDFIYECNTGNDVFFTETREEAIDMLTR</sequence>
<dbReference type="EMBL" id="CP002696">
    <property type="protein sequence ID" value="AEE17941.1"/>
    <property type="molecule type" value="Genomic_DNA"/>
</dbReference>
<name>F4LNW4_TREBD</name>
<keyword evidence="3" id="KW-1185">Reference proteome</keyword>
<dbReference type="Proteomes" id="UP000006546">
    <property type="component" value="Chromosome"/>
</dbReference>
<evidence type="ECO:0000313" key="3">
    <source>
        <dbReference type="Proteomes" id="UP000006546"/>
    </source>
</evidence>
<accession>F4LNW4</accession>
<dbReference type="RefSeq" id="WP_013759642.1">
    <property type="nucleotide sequence ID" value="NC_015500.1"/>
</dbReference>
<dbReference type="STRING" id="906968.Trebr_2535"/>
<evidence type="ECO:0000313" key="2">
    <source>
        <dbReference type="EMBL" id="AEE17941.1"/>
    </source>
</evidence>